<comment type="caution">
    <text evidence="2">The sequence shown here is derived from an EMBL/GenBank/DDBJ whole genome shotgun (WGS) entry which is preliminary data.</text>
</comment>
<reference evidence="2 3" key="1">
    <citation type="submission" date="2019-01" db="EMBL/GenBank/DDBJ databases">
        <title>Sequencing of cultivated peanut Arachis hypogaea provides insights into genome evolution and oil improvement.</title>
        <authorList>
            <person name="Chen X."/>
        </authorList>
    </citation>
    <scope>NUCLEOTIDE SEQUENCE [LARGE SCALE GENOMIC DNA]</scope>
    <source>
        <strain evidence="3">cv. Fuhuasheng</strain>
        <tissue evidence="2">Leaves</tissue>
    </source>
</reference>
<name>A0A444XWR5_ARAHY</name>
<dbReference type="EMBL" id="SDMP01000018">
    <property type="protein sequence ID" value="RYQ94239.1"/>
    <property type="molecule type" value="Genomic_DNA"/>
</dbReference>
<feature type="compositionally biased region" description="Polar residues" evidence="1">
    <location>
        <begin position="109"/>
        <end position="119"/>
    </location>
</feature>
<organism evidence="2 3">
    <name type="scientific">Arachis hypogaea</name>
    <name type="common">Peanut</name>
    <dbReference type="NCBI Taxonomy" id="3818"/>
    <lineage>
        <taxon>Eukaryota</taxon>
        <taxon>Viridiplantae</taxon>
        <taxon>Streptophyta</taxon>
        <taxon>Embryophyta</taxon>
        <taxon>Tracheophyta</taxon>
        <taxon>Spermatophyta</taxon>
        <taxon>Magnoliopsida</taxon>
        <taxon>eudicotyledons</taxon>
        <taxon>Gunneridae</taxon>
        <taxon>Pentapetalae</taxon>
        <taxon>rosids</taxon>
        <taxon>fabids</taxon>
        <taxon>Fabales</taxon>
        <taxon>Fabaceae</taxon>
        <taxon>Papilionoideae</taxon>
        <taxon>50 kb inversion clade</taxon>
        <taxon>dalbergioids sensu lato</taxon>
        <taxon>Dalbergieae</taxon>
        <taxon>Pterocarpus clade</taxon>
        <taxon>Arachis</taxon>
    </lineage>
</organism>
<feature type="compositionally biased region" description="Basic residues" evidence="1">
    <location>
        <begin position="90"/>
        <end position="100"/>
    </location>
</feature>
<keyword evidence="3" id="KW-1185">Reference proteome</keyword>
<feature type="compositionally biased region" description="Basic residues" evidence="1">
    <location>
        <begin position="142"/>
        <end position="158"/>
    </location>
</feature>
<feature type="compositionally biased region" description="Low complexity" evidence="1">
    <location>
        <begin position="181"/>
        <end position="190"/>
    </location>
</feature>
<protein>
    <recommendedName>
        <fullName evidence="4">CCHC-type domain-containing protein</fullName>
    </recommendedName>
</protein>
<dbReference type="Proteomes" id="UP000289738">
    <property type="component" value="Chromosome B08"/>
</dbReference>
<proteinExistence type="predicted"/>
<gene>
    <name evidence="2" type="ORF">Ahy_B08g089117</name>
</gene>
<evidence type="ECO:0000313" key="2">
    <source>
        <dbReference type="EMBL" id="RYQ94239.1"/>
    </source>
</evidence>
<accession>A0A444XWR5</accession>
<feature type="region of interest" description="Disordered" evidence="1">
    <location>
        <begin position="90"/>
        <end position="220"/>
    </location>
</feature>
<evidence type="ECO:0008006" key="4">
    <source>
        <dbReference type="Google" id="ProtNLM"/>
    </source>
</evidence>
<evidence type="ECO:0000256" key="1">
    <source>
        <dbReference type="SAM" id="MobiDB-lite"/>
    </source>
</evidence>
<evidence type="ECO:0000313" key="3">
    <source>
        <dbReference type="Proteomes" id="UP000289738"/>
    </source>
</evidence>
<dbReference type="AlphaFoldDB" id="A0A444XWR5"/>
<feature type="compositionally biased region" description="Basic residues" evidence="1">
    <location>
        <begin position="51"/>
        <end position="60"/>
    </location>
</feature>
<feature type="compositionally biased region" description="Low complexity" evidence="1">
    <location>
        <begin position="159"/>
        <end position="171"/>
    </location>
</feature>
<sequence length="220" mass="24388">MCFNVDTYVSDYYKKAAYISCYQHVVFPVNGPNLWDRTQMEDVLPPTYRKPIGRPKKKRTRAADEQSSRTGLSCEGQQQRCSYCLCSGHNKRSCPKKRKVTPSPAVETAGNSSSNQRSQRGVRKSARLSAKTPSSTASERGNRKKKGSNNKSPSHPKRSSGVSSQQSQAAVKRAKVDHSQTASAPAPTTARVLSTPVKRVSQSTLRFMARTPPRAWKKLE</sequence>
<feature type="region of interest" description="Disordered" evidence="1">
    <location>
        <begin position="45"/>
        <end position="71"/>
    </location>
</feature>